<evidence type="ECO:0000313" key="1">
    <source>
        <dbReference type="EMBL" id="KKL62979.1"/>
    </source>
</evidence>
<feature type="non-terminal residue" evidence="1">
    <location>
        <position position="36"/>
    </location>
</feature>
<name>A0A0F9DMN2_9ZZZZ</name>
<dbReference type="AlphaFoldDB" id="A0A0F9DMN2"/>
<comment type="caution">
    <text evidence="1">The sequence shown here is derived from an EMBL/GenBank/DDBJ whole genome shotgun (WGS) entry which is preliminary data.</text>
</comment>
<dbReference type="EMBL" id="LAZR01028318">
    <property type="protein sequence ID" value="KKL62979.1"/>
    <property type="molecule type" value="Genomic_DNA"/>
</dbReference>
<accession>A0A0F9DMN2</accession>
<organism evidence="1">
    <name type="scientific">marine sediment metagenome</name>
    <dbReference type="NCBI Taxonomy" id="412755"/>
    <lineage>
        <taxon>unclassified sequences</taxon>
        <taxon>metagenomes</taxon>
        <taxon>ecological metagenomes</taxon>
    </lineage>
</organism>
<sequence length="36" mass="4247">MKCLIIAAGYRKKGRHKKIPQVYHEWTPSLFKAVFT</sequence>
<reference evidence="1" key="1">
    <citation type="journal article" date="2015" name="Nature">
        <title>Complex archaea that bridge the gap between prokaryotes and eukaryotes.</title>
        <authorList>
            <person name="Spang A."/>
            <person name="Saw J.H."/>
            <person name="Jorgensen S.L."/>
            <person name="Zaremba-Niedzwiedzka K."/>
            <person name="Martijn J."/>
            <person name="Lind A.E."/>
            <person name="van Eijk R."/>
            <person name="Schleper C."/>
            <person name="Guy L."/>
            <person name="Ettema T.J."/>
        </authorList>
    </citation>
    <scope>NUCLEOTIDE SEQUENCE</scope>
</reference>
<gene>
    <name evidence="1" type="ORF">LCGC14_2179710</name>
</gene>
<protein>
    <submittedName>
        <fullName evidence="1">Uncharacterized protein</fullName>
    </submittedName>
</protein>
<proteinExistence type="predicted"/>